<keyword evidence="3 5" id="KW-1133">Transmembrane helix</keyword>
<keyword evidence="2 5" id="KW-0812">Transmembrane</keyword>
<dbReference type="GO" id="GO:0005886">
    <property type="term" value="C:plasma membrane"/>
    <property type="evidence" value="ECO:0007669"/>
    <property type="project" value="TreeGrafter"/>
</dbReference>
<feature type="transmembrane region" description="Helical" evidence="5">
    <location>
        <begin position="108"/>
        <end position="124"/>
    </location>
</feature>
<dbReference type="InterPro" id="IPR024041">
    <property type="entry name" value="NH4_transpt_AmtB-like_dom"/>
</dbReference>
<dbReference type="SUPFAM" id="SSF111352">
    <property type="entry name" value="Ammonium transporter"/>
    <property type="match status" value="1"/>
</dbReference>
<sequence>MLWWGWLAFNTGSTYGVSSGKWHLAANKGDGEVDSNDKQFRSAVGTIMASTGGGVTSLLISRLVTKRIQIDMLIDGMLASLVSSSACSLYLTAWLALLKIRKHKIKTLFSRTTLLFWIIYYVNFRNKI</sequence>
<dbReference type="InterPro" id="IPR029020">
    <property type="entry name" value="Ammonium/urea_transptr"/>
</dbReference>
<keyword evidence="4 5" id="KW-0472">Membrane</keyword>
<protein>
    <submittedName>
        <fullName evidence="8">Ammonium_transp domain-containing protein</fullName>
    </submittedName>
</protein>
<evidence type="ECO:0000259" key="6">
    <source>
        <dbReference type="Pfam" id="PF00909"/>
    </source>
</evidence>
<evidence type="ECO:0000256" key="2">
    <source>
        <dbReference type="ARBA" id="ARBA00022692"/>
    </source>
</evidence>
<feature type="transmembrane region" description="Helical" evidence="5">
    <location>
        <begin position="72"/>
        <end position="96"/>
    </location>
</feature>
<evidence type="ECO:0000256" key="1">
    <source>
        <dbReference type="ARBA" id="ARBA00004141"/>
    </source>
</evidence>
<comment type="subcellular location">
    <subcellularLocation>
        <location evidence="1">Membrane</location>
        <topology evidence="1">Multi-pass membrane protein</topology>
    </subcellularLocation>
</comment>
<name>A0A1I7X5Y1_HETBA</name>
<reference evidence="8" key="1">
    <citation type="submission" date="2016-11" db="UniProtKB">
        <authorList>
            <consortium name="WormBaseParasite"/>
        </authorList>
    </citation>
    <scope>IDENTIFICATION</scope>
</reference>
<dbReference type="WBParaSite" id="Hba_12973">
    <property type="protein sequence ID" value="Hba_12973"/>
    <property type="gene ID" value="Hba_12973"/>
</dbReference>
<evidence type="ECO:0000313" key="7">
    <source>
        <dbReference type="Proteomes" id="UP000095283"/>
    </source>
</evidence>
<organism evidence="7 8">
    <name type="scientific">Heterorhabditis bacteriophora</name>
    <name type="common">Entomopathogenic nematode worm</name>
    <dbReference type="NCBI Taxonomy" id="37862"/>
    <lineage>
        <taxon>Eukaryota</taxon>
        <taxon>Metazoa</taxon>
        <taxon>Ecdysozoa</taxon>
        <taxon>Nematoda</taxon>
        <taxon>Chromadorea</taxon>
        <taxon>Rhabditida</taxon>
        <taxon>Rhabditina</taxon>
        <taxon>Rhabditomorpha</taxon>
        <taxon>Strongyloidea</taxon>
        <taxon>Heterorhabditidae</taxon>
        <taxon>Heterorhabditis</taxon>
    </lineage>
</organism>
<dbReference type="PANTHER" id="PTHR11730">
    <property type="entry name" value="AMMONIUM TRANSPORTER"/>
    <property type="match status" value="1"/>
</dbReference>
<feature type="transmembrane region" description="Helical" evidence="5">
    <location>
        <begin position="40"/>
        <end position="60"/>
    </location>
</feature>
<dbReference type="Proteomes" id="UP000095283">
    <property type="component" value="Unplaced"/>
</dbReference>
<accession>A0A1I7X5Y1</accession>
<dbReference type="GO" id="GO:0008519">
    <property type="term" value="F:ammonium channel activity"/>
    <property type="evidence" value="ECO:0007669"/>
    <property type="project" value="InterPro"/>
</dbReference>
<dbReference type="PANTHER" id="PTHR11730:SF58">
    <property type="entry name" value="AMMONIUM TRANSPORTER"/>
    <property type="match status" value="1"/>
</dbReference>
<feature type="domain" description="Ammonium transporter AmtB-like" evidence="6">
    <location>
        <begin position="1"/>
        <end position="97"/>
    </location>
</feature>
<evidence type="ECO:0000256" key="5">
    <source>
        <dbReference type="SAM" id="Phobius"/>
    </source>
</evidence>
<keyword evidence="7" id="KW-1185">Reference proteome</keyword>
<evidence type="ECO:0000256" key="3">
    <source>
        <dbReference type="ARBA" id="ARBA00022989"/>
    </source>
</evidence>
<dbReference type="Gene3D" id="1.10.3430.10">
    <property type="entry name" value="Ammonium transporter AmtB like domains"/>
    <property type="match status" value="1"/>
</dbReference>
<dbReference type="Pfam" id="PF00909">
    <property type="entry name" value="Ammonium_transp"/>
    <property type="match status" value="1"/>
</dbReference>
<dbReference type="GO" id="GO:0097272">
    <property type="term" value="P:ammonium homeostasis"/>
    <property type="evidence" value="ECO:0007669"/>
    <property type="project" value="TreeGrafter"/>
</dbReference>
<dbReference type="AlphaFoldDB" id="A0A1I7X5Y1"/>
<evidence type="ECO:0000313" key="8">
    <source>
        <dbReference type="WBParaSite" id="Hba_12973"/>
    </source>
</evidence>
<proteinExistence type="predicted"/>
<evidence type="ECO:0000256" key="4">
    <source>
        <dbReference type="ARBA" id="ARBA00023136"/>
    </source>
</evidence>